<dbReference type="AlphaFoldDB" id="A0AAP2GTV9"/>
<keyword evidence="5 7" id="KW-1133">Transmembrane helix</keyword>
<evidence type="ECO:0000256" key="6">
    <source>
        <dbReference type="ARBA" id="ARBA00023136"/>
    </source>
</evidence>
<evidence type="ECO:0000313" key="10">
    <source>
        <dbReference type="Proteomes" id="UP001319080"/>
    </source>
</evidence>
<evidence type="ECO:0000313" key="9">
    <source>
        <dbReference type="EMBL" id="MBT1707955.1"/>
    </source>
</evidence>
<evidence type="ECO:0000256" key="7">
    <source>
        <dbReference type="SAM" id="Phobius"/>
    </source>
</evidence>
<keyword evidence="3" id="KW-1003">Cell membrane</keyword>
<evidence type="ECO:0000256" key="2">
    <source>
        <dbReference type="ARBA" id="ARBA00006448"/>
    </source>
</evidence>
<dbReference type="PANTHER" id="PTHR34582:SF6">
    <property type="entry name" value="UPF0702 TRANSMEMBRANE PROTEIN YCAP"/>
    <property type="match status" value="1"/>
</dbReference>
<comment type="similarity">
    <text evidence="2">Belongs to the UPF0702 family.</text>
</comment>
<keyword evidence="6 7" id="KW-0472">Membrane</keyword>
<evidence type="ECO:0000256" key="4">
    <source>
        <dbReference type="ARBA" id="ARBA00022692"/>
    </source>
</evidence>
<feature type="transmembrane region" description="Helical" evidence="7">
    <location>
        <begin position="80"/>
        <end position="97"/>
    </location>
</feature>
<dbReference type="InterPro" id="IPR023090">
    <property type="entry name" value="UPF0702_alpha/beta_dom_sf"/>
</dbReference>
<dbReference type="Proteomes" id="UP001319080">
    <property type="component" value="Unassembled WGS sequence"/>
</dbReference>
<dbReference type="EMBL" id="JAHESE010000004">
    <property type="protein sequence ID" value="MBT1707955.1"/>
    <property type="molecule type" value="Genomic_DNA"/>
</dbReference>
<reference evidence="9 10" key="1">
    <citation type="submission" date="2021-05" db="EMBL/GenBank/DDBJ databases">
        <title>A Polyphasic approach of four new species of the genus Ohtaekwangia: Ohtaekwangia histidinii sp. nov., Ohtaekwangia cretensis sp. nov., Ohtaekwangia indiensis sp. nov., Ohtaekwangia reichenbachii sp. nov. from diverse environment.</title>
        <authorList>
            <person name="Octaviana S."/>
        </authorList>
    </citation>
    <scope>NUCLEOTIDE SEQUENCE [LARGE SCALE GENOMIC DNA]</scope>
    <source>
        <strain evidence="9 10">PWU5</strain>
    </source>
</reference>
<protein>
    <submittedName>
        <fullName evidence="9">DUF421 domain-containing protein</fullName>
    </submittedName>
</protein>
<evidence type="ECO:0000259" key="8">
    <source>
        <dbReference type="Pfam" id="PF04239"/>
    </source>
</evidence>
<comment type="subcellular location">
    <subcellularLocation>
        <location evidence="1">Cell membrane</location>
        <topology evidence="1">Multi-pass membrane protein</topology>
    </subcellularLocation>
</comment>
<proteinExistence type="inferred from homology"/>
<evidence type="ECO:0000256" key="3">
    <source>
        <dbReference type="ARBA" id="ARBA00022475"/>
    </source>
</evidence>
<gene>
    <name evidence="9" type="ORF">KK062_06970</name>
</gene>
<dbReference type="InterPro" id="IPR007353">
    <property type="entry name" value="DUF421"/>
</dbReference>
<dbReference type="Pfam" id="PF04239">
    <property type="entry name" value="DUF421"/>
    <property type="match status" value="1"/>
</dbReference>
<name>A0AAP2GTV9_9BACT</name>
<feature type="domain" description="YetF C-terminal" evidence="8">
    <location>
        <begin position="103"/>
        <end position="175"/>
    </location>
</feature>
<keyword evidence="10" id="KW-1185">Reference proteome</keyword>
<dbReference type="RefSeq" id="WP_254083546.1">
    <property type="nucleotide sequence ID" value="NZ_JAHESE010000004.1"/>
</dbReference>
<feature type="transmembrane region" description="Helical" evidence="7">
    <location>
        <begin position="58"/>
        <end position="74"/>
    </location>
</feature>
<accession>A0AAP2GTV9</accession>
<dbReference type="GO" id="GO:0005886">
    <property type="term" value="C:plasma membrane"/>
    <property type="evidence" value="ECO:0007669"/>
    <property type="project" value="UniProtKB-SubCell"/>
</dbReference>
<sequence length="229" mass="25531">MQPEEIHLYDAWRIFIGQVPGAFLIEAVIRAVFVFTVLITSMRLLGKRMAGQLSRNEMIAMTSLAAATGVPIQAPDRGLLPALIIAIIVVMLGRLISRWACRSERFESLSQDKLGTLVQDSVLQLPELSRTSITRERLFAHLRSEGLTHLGQVKRVYFEAGGFFTLIRNEFARPGLTLIPTWDTEFIAEQGVSADVQVCARCGNTRTAERCSNCHATEWQNAITGEEIK</sequence>
<evidence type="ECO:0000256" key="5">
    <source>
        <dbReference type="ARBA" id="ARBA00022989"/>
    </source>
</evidence>
<keyword evidence="4 7" id="KW-0812">Transmembrane</keyword>
<organism evidence="9 10">
    <name type="scientific">Dawidia cretensis</name>
    <dbReference type="NCBI Taxonomy" id="2782350"/>
    <lineage>
        <taxon>Bacteria</taxon>
        <taxon>Pseudomonadati</taxon>
        <taxon>Bacteroidota</taxon>
        <taxon>Cytophagia</taxon>
        <taxon>Cytophagales</taxon>
        <taxon>Chryseotaleaceae</taxon>
        <taxon>Dawidia</taxon>
    </lineage>
</organism>
<evidence type="ECO:0000256" key="1">
    <source>
        <dbReference type="ARBA" id="ARBA00004651"/>
    </source>
</evidence>
<dbReference type="PANTHER" id="PTHR34582">
    <property type="entry name" value="UPF0702 TRANSMEMBRANE PROTEIN YCAP"/>
    <property type="match status" value="1"/>
</dbReference>
<dbReference type="Gene3D" id="3.30.240.20">
    <property type="entry name" value="bsu07140 like domains"/>
    <property type="match status" value="1"/>
</dbReference>
<comment type="caution">
    <text evidence="9">The sequence shown here is derived from an EMBL/GenBank/DDBJ whole genome shotgun (WGS) entry which is preliminary data.</text>
</comment>